<evidence type="ECO:0000313" key="7">
    <source>
        <dbReference type="EMBL" id="ACM49249.1"/>
    </source>
</evidence>
<dbReference type="EMBL" id="CP001079">
    <property type="protein sequence ID" value="ACM49249.1"/>
    <property type="molecule type" value="Genomic_DNA"/>
</dbReference>
<evidence type="ECO:0000256" key="2">
    <source>
        <dbReference type="ARBA" id="ARBA00022448"/>
    </source>
</evidence>
<name>B9KID7_ANAMF</name>
<dbReference type="eggNOG" id="COG1301">
    <property type="taxonomic scope" value="Bacteria"/>
</dbReference>
<dbReference type="STRING" id="320483.AMF_385"/>
<dbReference type="GO" id="GO:0005295">
    <property type="term" value="F:neutral L-amino acid:sodium symporter activity"/>
    <property type="evidence" value="ECO:0007669"/>
    <property type="project" value="TreeGrafter"/>
</dbReference>
<dbReference type="PANTHER" id="PTHR42865:SF8">
    <property type="entry name" value="SERINE_THREONINE TRANSPORTER SSTT"/>
    <property type="match status" value="1"/>
</dbReference>
<keyword evidence="3 6" id="KW-0812">Transmembrane</keyword>
<feature type="transmembrane region" description="Helical" evidence="6">
    <location>
        <begin position="143"/>
        <end position="163"/>
    </location>
</feature>
<dbReference type="Gene3D" id="1.10.3860.10">
    <property type="entry name" value="Sodium:dicarboxylate symporter"/>
    <property type="match status" value="1"/>
</dbReference>
<protein>
    <recommendedName>
        <fullName evidence="9">Dicarboxylate/amino acid:cation symporter</fullName>
    </recommendedName>
</protein>
<feature type="transmembrane region" description="Helical" evidence="6">
    <location>
        <begin position="89"/>
        <end position="111"/>
    </location>
</feature>
<feature type="transmembrane region" description="Helical" evidence="6">
    <location>
        <begin position="52"/>
        <end position="77"/>
    </location>
</feature>
<dbReference type="InterPro" id="IPR001991">
    <property type="entry name" value="Na-dicarboxylate_symporter"/>
</dbReference>
<keyword evidence="5 6" id="KW-0472">Membrane</keyword>
<evidence type="ECO:0000313" key="8">
    <source>
        <dbReference type="Proteomes" id="UP000007307"/>
    </source>
</evidence>
<dbReference type="GO" id="GO:0032329">
    <property type="term" value="P:serine transport"/>
    <property type="evidence" value="ECO:0007669"/>
    <property type="project" value="TreeGrafter"/>
</dbReference>
<feature type="transmembrane region" description="Helical" evidence="6">
    <location>
        <begin position="184"/>
        <end position="203"/>
    </location>
</feature>
<feature type="transmembrane region" description="Helical" evidence="6">
    <location>
        <begin position="375"/>
        <end position="399"/>
    </location>
</feature>
<evidence type="ECO:0000256" key="3">
    <source>
        <dbReference type="ARBA" id="ARBA00022692"/>
    </source>
</evidence>
<organism evidence="7 8">
    <name type="scientific">Anaplasma marginale (strain Florida)</name>
    <dbReference type="NCBI Taxonomy" id="320483"/>
    <lineage>
        <taxon>Bacteria</taxon>
        <taxon>Pseudomonadati</taxon>
        <taxon>Pseudomonadota</taxon>
        <taxon>Alphaproteobacteria</taxon>
        <taxon>Rickettsiales</taxon>
        <taxon>Anaplasmataceae</taxon>
        <taxon>Anaplasma</taxon>
    </lineage>
</organism>
<feature type="transmembrane region" description="Helical" evidence="6">
    <location>
        <begin position="255"/>
        <end position="275"/>
    </location>
</feature>
<keyword evidence="4 6" id="KW-1133">Transmembrane helix</keyword>
<dbReference type="Proteomes" id="UP000007307">
    <property type="component" value="Chromosome"/>
</dbReference>
<evidence type="ECO:0000256" key="4">
    <source>
        <dbReference type="ARBA" id="ARBA00022989"/>
    </source>
</evidence>
<evidence type="ECO:0008006" key="9">
    <source>
        <dbReference type="Google" id="ProtNLM"/>
    </source>
</evidence>
<keyword evidence="2" id="KW-0813">Transport</keyword>
<evidence type="ECO:0000256" key="6">
    <source>
        <dbReference type="SAM" id="Phobius"/>
    </source>
</evidence>
<feature type="transmembrane region" description="Helical" evidence="6">
    <location>
        <begin position="223"/>
        <end position="243"/>
    </location>
</feature>
<gene>
    <name evidence="7" type="ordered locus">AMF_385</name>
</gene>
<dbReference type="SUPFAM" id="SSF118215">
    <property type="entry name" value="Proton glutamate symport protein"/>
    <property type="match status" value="1"/>
</dbReference>
<dbReference type="AlphaFoldDB" id="B9KID7"/>
<keyword evidence="8" id="KW-1185">Reference proteome</keyword>
<accession>B9KID7</accession>
<dbReference type="Pfam" id="PF00375">
    <property type="entry name" value="SDF"/>
    <property type="match status" value="1"/>
</dbReference>
<sequence>MRRHLPAHRRGAFLSDWKHMFNKHSLRFGLLLALSLLAFAFADFVPYEVRSFSYAVSLSIKEVLVFLLPFIVFGVVFRSVSRLQSGNAVKIVVLLITMVVLSNAASISSAYCVGKYIASTSKTVVLQNAATNGGLEPSYVFHLPPLVSTIKAVIAGFLCGMILPKFLPQKSEKAAATLSRISAFVLEKVFTPIIPLFIVGLVFKMQSDQLSQVLRDNAEVGFYMFLAVSTYIVLFYCVGERFVIRKAIAMLKNMVPAALVGFTTMSSLISLPLIIKSVKKDSENPDIVDIAVPAVINIHMLGDCFFIVIMSLVISGTFGSIEYVTASDAILFMLCFLISMFAIVGVPGGGVIVMLPIIEKYLHFSPTMSSLITTLYVLCDPGITLVNIFGNGAFAILFTKAHKLLISKK</sequence>
<feature type="transmembrane region" description="Helical" evidence="6">
    <location>
        <begin position="295"/>
        <end position="318"/>
    </location>
</feature>
<dbReference type="HOGENOM" id="CLU_035303_0_0_5"/>
<feature type="transmembrane region" description="Helical" evidence="6">
    <location>
        <begin position="330"/>
        <end position="355"/>
    </location>
</feature>
<dbReference type="KEGG" id="amf:AMF_385"/>
<proteinExistence type="predicted"/>
<comment type="subcellular location">
    <subcellularLocation>
        <location evidence="1">Membrane</location>
        <topology evidence="1">Multi-pass membrane protein</topology>
    </subcellularLocation>
</comment>
<dbReference type="GO" id="GO:0005886">
    <property type="term" value="C:plasma membrane"/>
    <property type="evidence" value="ECO:0007669"/>
    <property type="project" value="TreeGrafter"/>
</dbReference>
<evidence type="ECO:0000256" key="1">
    <source>
        <dbReference type="ARBA" id="ARBA00004141"/>
    </source>
</evidence>
<reference evidence="7 8" key="1">
    <citation type="journal article" date="2009" name="BMC Genomics">
        <title>Conservation in the face of diversity: multistrain analysis of an intracellular bacterium.</title>
        <authorList>
            <person name="Dark M.J."/>
            <person name="Herndon D.R."/>
            <person name="Kappmeyer L.S."/>
            <person name="Gonzales M.P."/>
            <person name="Nordeen E."/>
            <person name="Palmer G.H."/>
            <person name="Knowles D.P. Jr."/>
            <person name="Brayton K.A."/>
        </authorList>
    </citation>
    <scope>NUCLEOTIDE SEQUENCE [LARGE SCALE GENOMIC DNA]</scope>
    <source>
        <strain evidence="7 8">Florida</strain>
    </source>
</reference>
<dbReference type="InterPro" id="IPR036458">
    <property type="entry name" value="Na:dicarbo_symporter_sf"/>
</dbReference>
<evidence type="ECO:0000256" key="5">
    <source>
        <dbReference type="ARBA" id="ARBA00023136"/>
    </source>
</evidence>
<dbReference type="PANTHER" id="PTHR42865">
    <property type="entry name" value="PROTON/GLUTAMATE-ASPARTATE SYMPORTER"/>
    <property type="match status" value="1"/>
</dbReference>